<protein>
    <submittedName>
        <fullName evidence="1">Uncharacterized protein</fullName>
    </submittedName>
</protein>
<dbReference type="AlphaFoldDB" id="A0A1G9ABE6"/>
<evidence type="ECO:0000313" key="1">
    <source>
        <dbReference type="EMBL" id="SDK24598.1"/>
    </source>
</evidence>
<dbReference type="EMBL" id="FNFO01000002">
    <property type="protein sequence ID" value="SDK24598.1"/>
    <property type="molecule type" value="Genomic_DNA"/>
</dbReference>
<gene>
    <name evidence="1" type="ORF">SAMN05421823_102237</name>
</gene>
<evidence type="ECO:0000313" key="2">
    <source>
        <dbReference type="Proteomes" id="UP000198510"/>
    </source>
</evidence>
<reference evidence="1 2" key="1">
    <citation type="submission" date="2016-10" db="EMBL/GenBank/DDBJ databases">
        <authorList>
            <person name="de Groot N.N."/>
        </authorList>
    </citation>
    <scope>NUCLEOTIDE SEQUENCE [LARGE SCALE GENOMIC DNA]</scope>
    <source>
        <strain evidence="1 2">DSM 25186</strain>
    </source>
</reference>
<dbReference type="Proteomes" id="UP000198510">
    <property type="component" value="Unassembled WGS sequence"/>
</dbReference>
<accession>A0A1G9ABE6</accession>
<keyword evidence="2" id="KW-1185">Reference proteome</keyword>
<proteinExistence type="predicted"/>
<organism evidence="1 2">
    <name type="scientific">Catalinimonas alkaloidigena</name>
    <dbReference type="NCBI Taxonomy" id="1075417"/>
    <lineage>
        <taxon>Bacteria</taxon>
        <taxon>Pseudomonadati</taxon>
        <taxon>Bacteroidota</taxon>
        <taxon>Cytophagia</taxon>
        <taxon>Cytophagales</taxon>
        <taxon>Catalimonadaceae</taxon>
        <taxon>Catalinimonas</taxon>
    </lineage>
</organism>
<dbReference type="RefSeq" id="WP_143017116.1">
    <property type="nucleotide sequence ID" value="NZ_FNFO01000002.1"/>
</dbReference>
<sequence>MEEGIPDEQVAADSSPYFGLTKAFAYQDSLGGYDVTDVYEKWYDSLTLQPIFSTDEYLLFFRLFRRNDALILTPTEVLEMQRKATGDSVTFSRKLVIGNDTTACRFTLPFDTAEGLSRQMKTLQTMSLSPACVYCSNVADAEWTLIELNINGDYAVYERSAAEYMYLQSDYLRKHPDDPLKLAPFRRLIATMDSLYRIHCEEPGFRERLTLPVKRN</sequence>
<dbReference type="STRING" id="1075417.SAMN05421823_102237"/>
<name>A0A1G9ABE6_9BACT</name>